<proteinExistence type="predicted"/>
<name>A0A1G8YV82_9MICO</name>
<dbReference type="RefSeq" id="WP_092321637.1">
    <property type="nucleotide sequence ID" value="NZ_FNFU01000002.1"/>
</dbReference>
<dbReference type="InterPro" id="IPR025447">
    <property type="entry name" value="DUF4192"/>
</dbReference>
<evidence type="ECO:0000313" key="3">
    <source>
        <dbReference type="Proteomes" id="UP000198701"/>
    </source>
</evidence>
<protein>
    <submittedName>
        <fullName evidence="2">Uncharacterized protein</fullName>
    </submittedName>
</protein>
<evidence type="ECO:0000313" key="2">
    <source>
        <dbReference type="EMBL" id="SDK06657.1"/>
    </source>
</evidence>
<reference evidence="2 3" key="1">
    <citation type="submission" date="2016-10" db="EMBL/GenBank/DDBJ databases">
        <authorList>
            <person name="de Groot N.N."/>
        </authorList>
    </citation>
    <scope>NUCLEOTIDE SEQUENCE [LARGE SCALE GENOMIC DNA]</scope>
    <source>
        <strain evidence="2 3">CGMCC 1.5382</strain>
    </source>
</reference>
<dbReference type="Pfam" id="PF13830">
    <property type="entry name" value="DUF4192"/>
    <property type="match status" value="2"/>
</dbReference>
<dbReference type="OrthoDB" id="4954868at2"/>
<dbReference type="Proteomes" id="UP000198701">
    <property type="component" value="Unassembled WGS sequence"/>
</dbReference>
<evidence type="ECO:0000256" key="1">
    <source>
        <dbReference type="SAM" id="MobiDB-lite"/>
    </source>
</evidence>
<dbReference type="STRING" id="386301.SAMN05216282_102301"/>
<dbReference type="EMBL" id="FNFU01000002">
    <property type="protein sequence ID" value="SDK06657.1"/>
    <property type="molecule type" value="Genomic_DNA"/>
</dbReference>
<accession>A0A1G8YV82</accession>
<gene>
    <name evidence="2" type="ORF">SAMN05216282_102301</name>
</gene>
<sequence>MPTNIVKTGRAQDFLALVPQLAGFLPENSIVLVAFRGTRTCGALRFNLPDPTLAPKLYKRIATSLVGALCKIPGVDAVVPVSYTDARFGGLSGIPHERFVDTLVKRAELAGFLVRDALCVAADGWGSYLDPDCPAGGRPLSDIAGSPATQAIPEEARRDLATLSSLADLPVVDAAMKVRLSRDFARFQRLGGEAGTQPELVAMIGDVLDPVDTAEAALDWDVLALEAEDAAILLYLVQGPANRDQMMLQFAFGRQVGVRTFELNARYAAIQRITGRSMDDIIRAEQESGVRGDPRGTGDLMLGLSTERPDPDRVERAIRMLKTIVALAPRRARPAPLCMLAWLSWALGRGSVAGIFVDQALALDPEYSMARLLYTLFSTGRLPEWAYAVTPGEAAEEAEAAG</sequence>
<feature type="region of interest" description="Disordered" evidence="1">
    <location>
        <begin position="287"/>
        <end position="306"/>
    </location>
</feature>
<organism evidence="2 3">
    <name type="scientific">Cryobacterium psychrotolerans</name>
    <dbReference type="NCBI Taxonomy" id="386301"/>
    <lineage>
        <taxon>Bacteria</taxon>
        <taxon>Bacillati</taxon>
        <taxon>Actinomycetota</taxon>
        <taxon>Actinomycetes</taxon>
        <taxon>Micrococcales</taxon>
        <taxon>Microbacteriaceae</taxon>
        <taxon>Cryobacterium</taxon>
    </lineage>
</organism>
<dbReference type="AlphaFoldDB" id="A0A1G8YV82"/>
<feature type="compositionally biased region" description="Basic and acidic residues" evidence="1">
    <location>
        <begin position="287"/>
        <end position="296"/>
    </location>
</feature>
<keyword evidence="3" id="KW-1185">Reference proteome</keyword>